<dbReference type="GO" id="GO:0046872">
    <property type="term" value="F:metal ion binding"/>
    <property type="evidence" value="ECO:0007669"/>
    <property type="project" value="UniProtKB-KW"/>
</dbReference>
<dbReference type="OrthoDB" id="5583at2157"/>
<dbReference type="InterPro" id="IPR050572">
    <property type="entry name" value="Fe-S_Ferredoxin"/>
</dbReference>
<feature type="domain" description="4Fe-4S ferredoxin-type" evidence="5">
    <location>
        <begin position="1"/>
        <end position="30"/>
    </location>
</feature>
<dbReference type="PANTHER" id="PTHR43687:SF1">
    <property type="entry name" value="FERREDOXIN III"/>
    <property type="match status" value="1"/>
</dbReference>
<dbReference type="GO" id="GO:0016491">
    <property type="term" value="F:oxidoreductase activity"/>
    <property type="evidence" value="ECO:0007669"/>
    <property type="project" value="UniProtKB-ARBA"/>
</dbReference>
<keyword evidence="4" id="KW-0411">Iron-sulfur</keyword>
<dbReference type="InterPro" id="IPR017900">
    <property type="entry name" value="4Fe4S_Fe_S_CS"/>
</dbReference>
<name>A0A284VJC4_9EURY</name>
<proteinExistence type="predicted"/>
<sequence length="57" mass="6046">MPAKVNTDECTGCGICTDECPASAIELKNEKAKVDEEECTECGTCVDSCPNSAIKME</sequence>
<dbReference type="Gene3D" id="3.30.70.20">
    <property type="match status" value="1"/>
</dbReference>
<organism evidence="6 7">
    <name type="scientific">Candidatus Methanoperedens nitratireducens</name>
    <dbReference type="NCBI Taxonomy" id="1392998"/>
    <lineage>
        <taxon>Archaea</taxon>
        <taxon>Methanobacteriati</taxon>
        <taxon>Methanobacteriota</taxon>
        <taxon>Stenosarchaea group</taxon>
        <taxon>Methanomicrobia</taxon>
        <taxon>Methanosarcinales</taxon>
        <taxon>ANME-2 cluster</taxon>
        <taxon>Candidatus Methanoperedentaceae</taxon>
        <taxon>Candidatus Methanoperedens</taxon>
    </lineage>
</organism>
<evidence type="ECO:0000259" key="5">
    <source>
        <dbReference type="PROSITE" id="PS51379"/>
    </source>
</evidence>
<evidence type="ECO:0000256" key="1">
    <source>
        <dbReference type="ARBA" id="ARBA00022485"/>
    </source>
</evidence>
<evidence type="ECO:0000313" key="7">
    <source>
        <dbReference type="Proteomes" id="UP000218615"/>
    </source>
</evidence>
<dbReference type="InterPro" id="IPR017896">
    <property type="entry name" value="4Fe4S_Fe-S-bd"/>
</dbReference>
<protein>
    <submittedName>
        <fullName evidence="6">Ferredoxin</fullName>
    </submittedName>
</protein>
<feature type="domain" description="4Fe-4S ferredoxin-type" evidence="5">
    <location>
        <begin position="31"/>
        <end position="57"/>
    </location>
</feature>
<dbReference type="SUPFAM" id="SSF54862">
    <property type="entry name" value="4Fe-4S ferredoxins"/>
    <property type="match status" value="1"/>
</dbReference>
<dbReference type="STRING" id="1392998.ANME2D_03209"/>
<dbReference type="PANTHER" id="PTHR43687">
    <property type="entry name" value="ADENYLYLSULFATE REDUCTASE, BETA SUBUNIT"/>
    <property type="match status" value="1"/>
</dbReference>
<dbReference type="PROSITE" id="PS00198">
    <property type="entry name" value="4FE4S_FER_1"/>
    <property type="match status" value="1"/>
</dbReference>
<evidence type="ECO:0000313" key="6">
    <source>
        <dbReference type="EMBL" id="SNQ59384.1"/>
    </source>
</evidence>
<dbReference type="GO" id="GO:0051539">
    <property type="term" value="F:4 iron, 4 sulfur cluster binding"/>
    <property type="evidence" value="ECO:0007669"/>
    <property type="project" value="UniProtKB-KW"/>
</dbReference>
<evidence type="ECO:0000256" key="4">
    <source>
        <dbReference type="ARBA" id="ARBA00023014"/>
    </source>
</evidence>
<dbReference type="Pfam" id="PF13187">
    <property type="entry name" value="Fer4_9"/>
    <property type="match status" value="1"/>
</dbReference>
<evidence type="ECO:0000256" key="2">
    <source>
        <dbReference type="ARBA" id="ARBA00022723"/>
    </source>
</evidence>
<keyword evidence="3" id="KW-0408">Iron</keyword>
<dbReference type="AlphaFoldDB" id="A0A284VJC4"/>
<evidence type="ECO:0000256" key="3">
    <source>
        <dbReference type="ARBA" id="ARBA00023004"/>
    </source>
</evidence>
<keyword evidence="2" id="KW-0479">Metal-binding</keyword>
<gene>
    <name evidence="6" type="ORF">MNV_1180002</name>
</gene>
<keyword evidence="7" id="KW-1185">Reference proteome</keyword>
<dbReference type="EMBL" id="FZMP01000022">
    <property type="protein sequence ID" value="SNQ59384.1"/>
    <property type="molecule type" value="Genomic_DNA"/>
</dbReference>
<keyword evidence="1" id="KW-0004">4Fe-4S</keyword>
<dbReference type="PROSITE" id="PS51379">
    <property type="entry name" value="4FE4S_FER_2"/>
    <property type="match status" value="2"/>
</dbReference>
<dbReference type="RefSeq" id="WP_096203771.1">
    <property type="nucleotide sequence ID" value="NZ_FZMP01000022.1"/>
</dbReference>
<accession>A0A284VJC4</accession>
<reference evidence="7" key="1">
    <citation type="submission" date="2017-06" db="EMBL/GenBank/DDBJ databases">
        <authorList>
            <person name="Cremers G."/>
        </authorList>
    </citation>
    <scope>NUCLEOTIDE SEQUENCE [LARGE SCALE GENOMIC DNA]</scope>
</reference>
<dbReference type="Proteomes" id="UP000218615">
    <property type="component" value="Unassembled WGS sequence"/>
</dbReference>